<dbReference type="PANTHER" id="PTHR11654">
    <property type="entry name" value="OLIGOPEPTIDE TRANSPORTER-RELATED"/>
    <property type="match status" value="1"/>
</dbReference>
<accession>A0A9N8EK57</accession>
<feature type="compositionally biased region" description="Basic residues" evidence="6">
    <location>
        <begin position="420"/>
        <end position="430"/>
    </location>
</feature>
<organism evidence="8 9">
    <name type="scientific">Seminavis robusta</name>
    <dbReference type="NCBI Taxonomy" id="568900"/>
    <lineage>
        <taxon>Eukaryota</taxon>
        <taxon>Sar</taxon>
        <taxon>Stramenopiles</taxon>
        <taxon>Ochrophyta</taxon>
        <taxon>Bacillariophyta</taxon>
        <taxon>Bacillariophyceae</taxon>
        <taxon>Bacillariophycidae</taxon>
        <taxon>Naviculales</taxon>
        <taxon>Naviculaceae</taxon>
        <taxon>Seminavis</taxon>
    </lineage>
</organism>
<feature type="transmembrane region" description="Helical" evidence="7">
    <location>
        <begin position="706"/>
        <end position="726"/>
    </location>
</feature>
<feature type="compositionally biased region" description="Basic and acidic residues" evidence="6">
    <location>
        <begin position="8"/>
        <end position="17"/>
    </location>
</feature>
<feature type="transmembrane region" description="Helical" evidence="7">
    <location>
        <begin position="296"/>
        <end position="317"/>
    </location>
</feature>
<dbReference type="Pfam" id="PF00854">
    <property type="entry name" value="PTR2"/>
    <property type="match status" value="2"/>
</dbReference>
<name>A0A9N8EK57_9STRA</name>
<feature type="transmembrane region" description="Helical" evidence="7">
    <location>
        <begin position="525"/>
        <end position="545"/>
    </location>
</feature>
<feature type="compositionally biased region" description="Basic and acidic residues" evidence="6">
    <location>
        <begin position="432"/>
        <end position="451"/>
    </location>
</feature>
<feature type="transmembrane region" description="Helical" evidence="7">
    <location>
        <begin position="678"/>
        <end position="700"/>
    </location>
</feature>
<comment type="similarity">
    <text evidence="2">Belongs to the major facilitator superfamily. Proton-dependent oligopeptide transporter (POT/PTR) (TC 2.A.17) family.</text>
</comment>
<feature type="compositionally biased region" description="Basic residues" evidence="6">
    <location>
        <begin position="484"/>
        <end position="494"/>
    </location>
</feature>
<evidence type="ECO:0000256" key="1">
    <source>
        <dbReference type="ARBA" id="ARBA00004141"/>
    </source>
</evidence>
<feature type="compositionally biased region" description="Low complexity" evidence="6">
    <location>
        <begin position="25"/>
        <end position="34"/>
    </location>
</feature>
<feature type="transmembrane region" description="Helical" evidence="7">
    <location>
        <begin position="606"/>
        <end position="627"/>
    </location>
</feature>
<reference evidence="8" key="1">
    <citation type="submission" date="2020-06" db="EMBL/GenBank/DDBJ databases">
        <authorList>
            <consortium name="Plant Systems Biology data submission"/>
        </authorList>
    </citation>
    <scope>NUCLEOTIDE SEQUENCE</scope>
    <source>
        <strain evidence="8">D6</strain>
    </source>
</reference>
<feature type="compositionally biased region" description="Low complexity" evidence="6">
    <location>
        <begin position="471"/>
        <end position="483"/>
    </location>
</feature>
<feature type="compositionally biased region" description="Low complexity" evidence="6">
    <location>
        <begin position="499"/>
        <end position="509"/>
    </location>
</feature>
<dbReference type="GO" id="GO:0022857">
    <property type="term" value="F:transmembrane transporter activity"/>
    <property type="evidence" value="ECO:0007669"/>
    <property type="project" value="InterPro"/>
</dbReference>
<dbReference type="EMBL" id="CAICTM010001317">
    <property type="protein sequence ID" value="CAB9522572.1"/>
    <property type="molecule type" value="Genomic_DNA"/>
</dbReference>
<keyword evidence="3 7" id="KW-0812">Transmembrane</keyword>
<feature type="region of interest" description="Disordered" evidence="6">
    <location>
        <begin position="397"/>
        <end position="509"/>
    </location>
</feature>
<feature type="compositionally biased region" description="Low complexity" evidence="6">
    <location>
        <begin position="452"/>
        <end position="462"/>
    </location>
</feature>
<feature type="compositionally biased region" description="Low complexity" evidence="6">
    <location>
        <begin position="399"/>
        <end position="419"/>
    </location>
</feature>
<dbReference type="GO" id="GO:0016020">
    <property type="term" value="C:membrane"/>
    <property type="evidence" value="ECO:0007669"/>
    <property type="project" value="UniProtKB-SubCell"/>
</dbReference>
<feature type="region of interest" description="Disordered" evidence="6">
    <location>
        <begin position="767"/>
        <end position="849"/>
    </location>
</feature>
<dbReference type="AlphaFoldDB" id="A0A9N8EK57"/>
<evidence type="ECO:0000313" key="9">
    <source>
        <dbReference type="Proteomes" id="UP001153069"/>
    </source>
</evidence>
<feature type="transmembrane region" description="Helical" evidence="7">
    <location>
        <begin position="270"/>
        <end position="290"/>
    </location>
</feature>
<feature type="region of interest" description="Disordered" evidence="6">
    <location>
        <begin position="1"/>
        <end position="34"/>
    </location>
</feature>
<evidence type="ECO:0000256" key="7">
    <source>
        <dbReference type="SAM" id="Phobius"/>
    </source>
</evidence>
<evidence type="ECO:0000256" key="5">
    <source>
        <dbReference type="ARBA" id="ARBA00023136"/>
    </source>
</evidence>
<dbReference type="InterPro" id="IPR000109">
    <property type="entry name" value="POT_fam"/>
</dbReference>
<comment type="caution">
    <text evidence="8">The sequence shown here is derived from an EMBL/GenBank/DDBJ whole genome shotgun (WGS) entry which is preliminary data.</text>
</comment>
<proteinExistence type="inferred from homology"/>
<protein>
    <submittedName>
        <fullName evidence="8">Family 15 member</fullName>
    </submittedName>
</protein>
<evidence type="ECO:0000313" key="8">
    <source>
        <dbReference type="EMBL" id="CAB9522572.1"/>
    </source>
</evidence>
<comment type="subcellular location">
    <subcellularLocation>
        <location evidence="1">Membrane</location>
        <topology evidence="1">Multi-pass membrane protein</topology>
    </subcellularLocation>
</comment>
<feature type="transmembrane region" description="Helical" evidence="7">
    <location>
        <begin position="167"/>
        <end position="189"/>
    </location>
</feature>
<evidence type="ECO:0000256" key="2">
    <source>
        <dbReference type="ARBA" id="ARBA00005982"/>
    </source>
</evidence>
<evidence type="ECO:0000256" key="6">
    <source>
        <dbReference type="SAM" id="MobiDB-lite"/>
    </source>
</evidence>
<dbReference type="InterPro" id="IPR036259">
    <property type="entry name" value="MFS_trans_sf"/>
</dbReference>
<sequence>MSPRGNLTHHDSHHDEEMSNESMHSVTSTNSVISSSTTTSLQDVELADGSTNPQEALNAGKKKRTLKRVNLIESKIIESLKVARDLLFSSSLQGMNPVVLCILITEAAERFAFYGFRASLVLYFTQELKMDDTTAISLFAFASYVANFTPIFGAVLGDGKLGRFQTIVAFGFVYWLGLIVLTHAAFLSNHTVAQLRVKRIVTVCGLALICTGTGGIKPCVSIFGADQVQTKKDPDKKTDAINDVSRPSDATLTSTTSTTMDPEEQEKVRTFFSFFSMCINLGAVASFVIIPTIKGSLGFGAAFLVPTVFMCFAILVFTSQRHNYVIRPHNPHGSSLYTTFRLCLWLLHNNLWANKFISRNFPSLEPGPVPLPSVLPQRADMPGMEGLSVAMGNDEDHASVSSVSMSTMRSLSRSIGRSLSRTRNRSRSRSRSSPESRRTLNTEDMPSDHPLRNANRNNRNNNVGNGLEVPSRSPSQTSSSRMKSSSRRRSRSRKHATDPSPRSRSISAASLQTSDRYLAQQLSDAARALNVLPVFAMLPCFWMLYDQQGSVWTLQASRMNLYGVIQPEQINVLNPIGLFVLIPVFDRVVYPALQKREIDISPLRRMGWGMVLVSSAFYISGIVEYVIDYRIQNGLSPISVAWQIPQICLMTVAEIFISVTGLEFAYSVSPDRLKSFVMAAYLSTIAKGDFWGGVLYSTVFRDMNQAVVLHIFSVLMMFNLIFYGVVVRNWELRHGLVSWDLFDKVLETESRQRPCWRSHHRQYLNAMEGAVVTQPEDPPSGKKERSRGRARYRRRDVKRDKGAKKKRDPASKKEGSKRRRNKKSSSSTFSSKHSKHQLKHLDATPPAMD</sequence>
<dbReference type="Gene3D" id="1.20.1250.20">
    <property type="entry name" value="MFS general substrate transporter like domains"/>
    <property type="match status" value="1"/>
</dbReference>
<dbReference type="OrthoDB" id="8904098at2759"/>
<keyword evidence="4 7" id="KW-1133">Transmembrane helix</keyword>
<dbReference type="SUPFAM" id="SSF103473">
    <property type="entry name" value="MFS general substrate transporter"/>
    <property type="match status" value="2"/>
</dbReference>
<keyword evidence="5 7" id="KW-0472">Membrane</keyword>
<feature type="transmembrane region" description="Helical" evidence="7">
    <location>
        <begin position="135"/>
        <end position="155"/>
    </location>
</feature>
<keyword evidence="9" id="KW-1185">Reference proteome</keyword>
<dbReference type="Proteomes" id="UP001153069">
    <property type="component" value="Unassembled WGS sequence"/>
</dbReference>
<gene>
    <name evidence="8" type="ORF">SEMRO_1319_G262280.1</name>
</gene>
<feature type="transmembrane region" description="Helical" evidence="7">
    <location>
        <begin position="647"/>
        <end position="666"/>
    </location>
</feature>
<evidence type="ECO:0000256" key="4">
    <source>
        <dbReference type="ARBA" id="ARBA00022989"/>
    </source>
</evidence>
<feature type="compositionally biased region" description="Basic residues" evidence="6">
    <location>
        <begin position="784"/>
        <end position="807"/>
    </location>
</feature>
<evidence type="ECO:0000256" key="3">
    <source>
        <dbReference type="ARBA" id="ARBA00022692"/>
    </source>
</evidence>